<sequence>MHSCGVWTHTMPMLRKMSNVQVVECAIGEGQGEGQDKGLHDPNPNANGRLGKFQGVYIFVPLEPYKLVRTGVTK</sequence>
<reference evidence="1" key="1">
    <citation type="journal article" date="2015" name="Nature">
        <title>Complex archaea that bridge the gap between prokaryotes and eukaryotes.</title>
        <authorList>
            <person name="Spang A."/>
            <person name="Saw J.H."/>
            <person name="Jorgensen S.L."/>
            <person name="Zaremba-Niedzwiedzka K."/>
            <person name="Martijn J."/>
            <person name="Lind A.E."/>
            <person name="van Eijk R."/>
            <person name="Schleper C."/>
            <person name="Guy L."/>
            <person name="Ettema T.J."/>
        </authorList>
    </citation>
    <scope>NUCLEOTIDE SEQUENCE</scope>
</reference>
<organism evidence="1">
    <name type="scientific">marine sediment metagenome</name>
    <dbReference type="NCBI Taxonomy" id="412755"/>
    <lineage>
        <taxon>unclassified sequences</taxon>
        <taxon>metagenomes</taxon>
        <taxon>ecological metagenomes</taxon>
    </lineage>
</organism>
<dbReference type="AlphaFoldDB" id="A0A0F8XUN8"/>
<protein>
    <submittedName>
        <fullName evidence="1">Uncharacterized protein</fullName>
    </submittedName>
</protein>
<gene>
    <name evidence="1" type="ORF">LCGC14_2979000</name>
</gene>
<accession>A0A0F8XUN8</accession>
<evidence type="ECO:0000313" key="1">
    <source>
        <dbReference type="EMBL" id="KKK64955.1"/>
    </source>
</evidence>
<proteinExistence type="predicted"/>
<comment type="caution">
    <text evidence="1">The sequence shown here is derived from an EMBL/GenBank/DDBJ whole genome shotgun (WGS) entry which is preliminary data.</text>
</comment>
<dbReference type="EMBL" id="LAZR01060788">
    <property type="protein sequence ID" value="KKK64955.1"/>
    <property type="molecule type" value="Genomic_DNA"/>
</dbReference>
<name>A0A0F8XUN8_9ZZZZ</name>